<reference evidence="2 3" key="1">
    <citation type="submission" date="2018-11" db="EMBL/GenBank/DDBJ databases">
        <title>Genome sequence and assembly of Colletotrichum sidae.</title>
        <authorList>
            <person name="Gan P."/>
            <person name="Shirasu K."/>
        </authorList>
    </citation>
    <scope>NUCLEOTIDE SEQUENCE [LARGE SCALE GENOMIC DNA]</scope>
    <source>
        <strain evidence="2 3">CBS 518.97</strain>
    </source>
</reference>
<gene>
    <name evidence="2" type="ORF">C8034_v007672</name>
</gene>
<evidence type="ECO:0000313" key="2">
    <source>
        <dbReference type="EMBL" id="TEA11367.1"/>
    </source>
</evidence>
<comment type="caution">
    <text evidence="2">The sequence shown here is derived from an EMBL/GenBank/DDBJ whole genome shotgun (WGS) entry which is preliminary data.</text>
</comment>
<accession>A0A4R8T3H7</accession>
<evidence type="ECO:0000256" key="1">
    <source>
        <dbReference type="SAM" id="MobiDB-lite"/>
    </source>
</evidence>
<feature type="region of interest" description="Disordered" evidence="1">
    <location>
        <begin position="140"/>
        <end position="160"/>
    </location>
</feature>
<dbReference type="AlphaFoldDB" id="A0A4R8T3H7"/>
<dbReference type="Proteomes" id="UP000295604">
    <property type="component" value="Unassembled WGS sequence"/>
</dbReference>
<feature type="compositionally biased region" description="Basic and acidic residues" evidence="1">
    <location>
        <begin position="1"/>
        <end position="12"/>
    </location>
</feature>
<keyword evidence="3" id="KW-1185">Reference proteome</keyword>
<sequence length="702" mass="78653">MVDDMSWRHDACGKTQPRSLPGPEDAPSSIGTVASHLGYRQWTEQELMIRGQKICGLEGASTAELVLALLDQRLADIDEVLRQIAGRRPIFSGPENEYDMEDQDDEHIRQSHALTVQEKQRLLLANRLRRQQRVIRDAIHQHQQPQPSTPPPGSAGHAQKNQARLETLPYEIRTEIVSLCMGYSNVRDGTATKSHFISQVGLKNIQSLRLTCKGLHDAASPELLPCITVHLTEDSLSRLRQLSQNPLIARGMKCVRLALPYLSSSVAKNEQSFCFHAAWLIKGIIAYNSQKDIDEAIDPNKIRHLNSLVSQWDNLIGALSFNADGTPHTDCTVDTKWITQFNRHPLLVEGFAKVKERYLEYQRLLDHGHVAEGIAEAMGRMPKVTKLCMSDMAWDHDWKTKYYLSGIFPNRESMLSLIAAPMEWGTFASLPPKLTGQPPLEILTGILPALARRGVQLDNLDIQLTAPSDLTSLSPSDAALTAAAVKDLQVFRFRMVPALFNFVRRRGRDSRIRASRIWAPRPAGQMSSLNKLLDALLKSQNLKWLWLDLESLKVESCGDRPTGGGGGGGWYLPAVMKARKWPHIRKMTLSSVCLNSKLLGKFLGDGPLVIDRLKDAHVSRGTWVEALEVLREKETKSLRLETIDGASGAECNIGFNDMFFLTPPSPFCREDMINLYQYIPVDKPYLALGYIWGVVDENPLLM</sequence>
<feature type="region of interest" description="Disordered" evidence="1">
    <location>
        <begin position="1"/>
        <end position="29"/>
    </location>
</feature>
<evidence type="ECO:0000313" key="3">
    <source>
        <dbReference type="Proteomes" id="UP000295604"/>
    </source>
</evidence>
<dbReference type="EMBL" id="QAPF01000342">
    <property type="protein sequence ID" value="TEA11367.1"/>
    <property type="molecule type" value="Genomic_DNA"/>
</dbReference>
<proteinExistence type="predicted"/>
<name>A0A4R8T3H7_9PEZI</name>
<organism evidence="2 3">
    <name type="scientific">Colletotrichum sidae</name>
    <dbReference type="NCBI Taxonomy" id="1347389"/>
    <lineage>
        <taxon>Eukaryota</taxon>
        <taxon>Fungi</taxon>
        <taxon>Dikarya</taxon>
        <taxon>Ascomycota</taxon>
        <taxon>Pezizomycotina</taxon>
        <taxon>Sordariomycetes</taxon>
        <taxon>Hypocreomycetidae</taxon>
        <taxon>Glomerellales</taxon>
        <taxon>Glomerellaceae</taxon>
        <taxon>Colletotrichum</taxon>
        <taxon>Colletotrichum orbiculare species complex</taxon>
    </lineage>
</organism>
<protein>
    <submittedName>
        <fullName evidence="2">Uncharacterized protein</fullName>
    </submittedName>
</protein>